<dbReference type="Gene3D" id="3.80.10.10">
    <property type="entry name" value="Ribonuclease Inhibitor"/>
    <property type="match status" value="1"/>
</dbReference>
<reference evidence="1" key="1">
    <citation type="submission" date="2025-08" db="UniProtKB">
        <authorList>
            <consortium name="Ensembl"/>
        </authorList>
    </citation>
    <scope>IDENTIFICATION</scope>
</reference>
<dbReference type="SUPFAM" id="SSF52058">
    <property type="entry name" value="L domain-like"/>
    <property type="match status" value="1"/>
</dbReference>
<dbReference type="HOGENOM" id="CLU_000288_148_0_1"/>
<name>S4RLZ7_PETMA</name>
<dbReference type="GeneTree" id="ENSGT00940000166526"/>
<organism evidence="1">
    <name type="scientific">Petromyzon marinus</name>
    <name type="common">Sea lamprey</name>
    <dbReference type="NCBI Taxonomy" id="7757"/>
    <lineage>
        <taxon>Eukaryota</taxon>
        <taxon>Metazoa</taxon>
        <taxon>Chordata</taxon>
        <taxon>Craniata</taxon>
        <taxon>Vertebrata</taxon>
        <taxon>Cyclostomata</taxon>
        <taxon>Hyperoartia</taxon>
        <taxon>Petromyzontiformes</taxon>
        <taxon>Petromyzontidae</taxon>
        <taxon>Petromyzon</taxon>
    </lineage>
</organism>
<dbReference type="Ensembl" id="ENSPMAT00000006262.1">
    <property type="protein sequence ID" value="ENSPMAP00000006233.1"/>
    <property type="gene ID" value="ENSPMAG00000005662.1"/>
</dbReference>
<dbReference type="InterPro" id="IPR032675">
    <property type="entry name" value="LRR_dom_sf"/>
</dbReference>
<reference evidence="1" key="2">
    <citation type="submission" date="2025-09" db="UniProtKB">
        <authorList>
            <consortium name="Ensembl"/>
        </authorList>
    </citation>
    <scope>IDENTIFICATION</scope>
</reference>
<evidence type="ECO:0000313" key="1">
    <source>
        <dbReference type="Ensembl" id="ENSPMAP00000006233.1"/>
    </source>
</evidence>
<sequence>ALAASKIARPSQYSCSRTTVDCNSRSLVSVPAGILTTTQVLGLSSNQITKLEPGVFDSLAAL</sequence>
<proteinExistence type="predicted"/>
<protein>
    <recommendedName>
        <fullName evidence="2">Variable lymphocyte receptor B cassette</fullName>
    </recommendedName>
</protein>
<accession>S4RLZ7</accession>
<dbReference type="AlphaFoldDB" id="S4RLZ7"/>
<evidence type="ECO:0008006" key="2">
    <source>
        <dbReference type="Google" id="ProtNLM"/>
    </source>
</evidence>